<organism evidence="1 2">
    <name type="scientific">Acetobacter sacchari</name>
    <dbReference type="NCBI Taxonomy" id="2661687"/>
    <lineage>
        <taxon>Bacteria</taxon>
        <taxon>Pseudomonadati</taxon>
        <taxon>Pseudomonadota</taxon>
        <taxon>Alphaproteobacteria</taxon>
        <taxon>Acetobacterales</taxon>
        <taxon>Acetobacteraceae</taxon>
        <taxon>Acetobacter</taxon>
    </lineage>
</organism>
<evidence type="ECO:0000313" key="1">
    <source>
        <dbReference type="EMBL" id="MBO1361545.1"/>
    </source>
</evidence>
<name>A0ABS3M027_9PROT</name>
<dbReference type="EMBL" id="JAFVMF010000024">
    <property type="protein sequence ID" value="MBO1361545.1"/>
    <property type="molecule type" value="Genomic_DNA"/>
</dbReference>
<keyword evidence="2" id="KW-1185">Reference proteome</keyword>
<sequence>MNFEKVGAYLRQPTSLFALADILGTLVALWFGVLPEGVACALLTAALPLLASDNSALVGRILAQRNDMAAAVHAVATHKDIGPAAVKIIADAVPAGALLAGAAAASVQAEPSTAARASGVAPVAALVIGLSVMSLTACGSSADQVVQRQQAVFALDLSYAAAAQVAAAYERNPVADPAVTAKMKPAFQTAHDQIGPLVDAARAGDPLDQAAIEAAQDALQAARALLPAS</sequence>
<accession>A0ABS3M027</accession>
<reference evidence="1 2" key="1">
    <citation type="submission" date="2021-03" db="EMBL/GenBank/DDBJ databases">
        <title>The complete genome sequence of Acetobacter sacchari TBRC 11175.</title>
        <authorList>
            <person name="Charoenyingcharoen P."/>
            <person name="Yukphan P."/>
        </authorList>
    </citation>
    <scope>NUCLEOTIDE SEQUENCE [LARGE SCALE GENOMIC DNA]</scope>
    <source>
        <strain evidence="1 2">TBRC 11175</strain>
    </source>
</reference>
<evidence type="ECO:0000313" key="2">
    <source>
        <dbReference type="Proteomes" id="UP000664771"/>
    </source>
</evidence>
<dbReference type="Proteomes" id="UP000664771">
    <property type="component" value="Unassembled WGS sequence"/>
</dbReference>
<gene>
    <name evidence="1" type="ORF">J2D73_17300</name>
</gene>
<protein>
    <submittedName>
        <fullName evidence="1">Uncharacterized protein</fullName>
    </submittedName>
</protein>
<comment type="caution">
    <text evidence="1">The sequence shown here is derived from an EMBL/GenBank/DDBJ whole genome shotgun (WGS) entry which is preliminary data.</text>
</comment>
<dbReference type="RefSeq" id="WP_207883374.1">
    <property type="nucleotide sequence ID" value="NZ_JAFVMF010000024.1"/>
</dbReference>
<proteinExistence type="predicted"/>